<evidence type="ECO:0000256" key="1">
    <source>
        <dbReference type="ARBA" id="ARBA00002523"/>
    </source>
</evidence>
<evidence type="ECO:0000256" key="9">
    <source>
        <dbReference type="SAM" id="SignalP"/>
    </source>
</evidence>
<evidence type="ECO:0000313" key="13">
    <source>
        <dbReference type="EMBL" id="AEL79559.1"/>
    </source>
</evidence>
<evidence type="ECO:0000259" key="10">
    <source>
        <dbReference type="Pfam" id="PF10659"/>
    </source>
</evidence>
<dbReference type="EMBL" id="JF894238">
    <property type="protein sequence ID" value="AEL79540.1"/>
    <property type="molecule type" value="Genomic_DNA"/>
</dbReference>
<reference evidence="12" key="1">
    <citation type="submission" date="2011-04" db="EMBL/GenBank/DDBJ databases">
        <title>Telomeric expression sites from Trypanosoma brucei TREU 927.</title>
        <authorList>
            <person name="Jackson A.P."/>
            <person name="Hertz-Fowler C."/>
            <person name="Berriman M."/>
        </authorList>
    </citation>
    <scope>NUCLEOTIDE SEQUENCE</scope>
</reference>
<feature type="domain" description="Trypanosome variant surface glycoprotein B-type N-terminal" evidence="11">
    <location>
        <begin position="7"/>
        <end position="365"/>
    </location>
</feature>
<gene>
    <name evidence="12" type="primary">BES08S10</name>
    <name evidence="13" type="synonym">BES15S14</name>
</gene>
<sequence>MILTLALLLRLLSPANAAIADGDNAALYDTLCGLVNLGRSPPKALNCESNADTEFTGIVDLNISVASEKWRNILRDSNPKSTKAEIAQKAGITEDLVDDTWTANWPLWSASAKKLSDTATTPERIKKLQTSKLQGLAGELARVHTTAAATTVSEIKKQIDALKATLQDKAVSGAAETLRKLVYGDKSTQTTFNPDHVFAGGSSGRAADCIATKANTVAATLVCVCVKDSGGTPAHPCHKSMTHNQNWNKAAALSGSGAWDELIKHCPQPATNELTAARLSQLTTAIRHAIKVDSDHGYLGVIDGSKNCEGTTSNGVCVKYANYIVAGKVATGKIPWLEGLESLATKLETYEEACQQTKMLTHQLKQAVDSAYATIHNLNHADLGIPNKQIKKVVENSAQTADIKKQECEKIEKAELCKEKQPKCKWEGPDEKDGKHCKMNTTAVEQQATQAAATGDATAAATSGVNCSKHTKKEDCEAENKNVKTGEKAKCGWIEEKCKDSSFLLTKKFALSVVSAAFAALLF</sequence>
<dbReference type="InterPro" id="IPR025932">
    <property type="entry name" value="Trypano_VSG_B_N_dom"/>
</dbReference>
<dbReference type="Pfam" id="PF10659">
    <property type="entry name" value="Trypan_glycop_C"/>
    <property type="match status" value="1"/>
</dbReference>
<evidence type="ECO:0000256" key="7">
    <source>
        <dbReference type="ARBA" id="ARBA00023180"/>
    </source>
</evidence>
<organism evidence="12">
    <name type="scientific">Trypanosoma brucei brucei (strain 927/4 GUTat10.1)</name>
    <dbReference type="NCBI Taxonomy" id="185431"/>
    <lineage>
        <taxon>Eukaryota</taxon>
        <taxon>Discoba</taxon>
        <taxon>Euglenozoa</taxon>
        <taxon>Kinetoplastea</taxon>
        <taxon>Metakinetoplastina</taxon>
        <taxon>Trypanosomatida</taxon>
        <taxon>Trypanosomatidae</taxon>
        <taxon>Trypanosoma</taxon>
    </lineage>
</organism>
<dbReference type="EMBL" id="JF894240">
    <property type="protein sequence ID" value="AEL79559.1"/>
    <property type="molecule type" value="Genomic_DNA"/>
</dbReference>
<proteinExistence type="predicted"/>
<evidence type="ECO:0000256" key="8">
    <source>
        <dbReference type="ARBA" id="ARBA00023288"/>
    </source>
</evidence>
<evidence type="ECO:0000256" key="5">
    <source>
        <dbReference type="ARBA" id="ARBA00022729"/>
    </source>
</evidence>
<keyword evidence="6" id="KW-0472">Membrane</keyword>
<feature type="chain" id="PRO_5010116396" evidence="9">
    <location>
        <begin position="18"/>
        <end position="523"/>
    </location>
</feature>
<feature type="signal peptide" evidence="9">
    <location>
        <begin position="1"/>
        <end position="17"/>
    </location>
</feature>
<feature type="domain" description="Trypanosome variant surface glycoprotein C-terminal" evidence="10">
    <location>
        <begin position="408"/>
        <end position="522"/>
    </location>
</feature>
<protein>
    <submittedName>
        <fullName evidence="12">B-VSG</fullName>
    </submittedName>
</protein>
<comment type="function">
    <text evidence="1">VSG forms a coat on the surface of the parasite. The trypanosome evades the immune response of the host by expressing a series of antigenically distinct VSGs from an estimated 1000 VSG genes.</text>
</comment>
<keyword evidence="5 9" id="KW-0732">Signal</keyword>
<dbReference type="GO" id="GO:0005886">
    <property type="term" value="C:plasma membrane"/>
    <property type="evidence" value="ECO:0007669"/>
    <property type="project" value="UniProtKB-SubCell"/>
</dbReference>
<keyword evidence="4" id="KW-0336">GPI-anchor</keyword>
<name>G1CRM2_TRYB2</name>
<dbReference type="InterPro" id="IPR019609">
    <property type="entry name" value="Variant_surf_glycoprt_trypan_C"/>
</dbReference>
<keyword evidence="3" id="KW-1003">Cell membrane</keyword>
<evidence type="ECO:0000256" key="6">
    <source>
        <dbReference type="ARBA" id="ARBA00023136"/>
    </source>
</evidence>
<evidence type="ECO:0000259" key="11">
    <source>
        <dbReference type="Pfam" id="PF13206"/>
    </source>
</evidence>
<evidence type="ECO:0000256" key="3">
    <source>
        <dbReference type="ARBA" id="ARBA00022475"/>
    </source>
</evidence>
<dbReference type="Pfam" id="PF13206">
    <property type="entry name" value="VSG_B"/>
    <property type="match status" value="1"/>
</dbReference>
<accession>G1CRM2</accession>
<dbReference type="GO" id="GO:0098552">
    <property type="term" value="C:side of membrane"/>
    <property type="evidence" value="ECO:0007669"/>
    <property type="project" value="UniProtKB-KW"/>
</dbReference>
<keyword evidence="7" id="KW-0325">Glycoprotein</keyword>
<comment type="subcellular location">
    <subcellularLocation>
        <location evidence="2">Cell membrane</location>
        <topology evidence="2">Lipid-anchor</topology>
        <topology evidence="2">GPI-anchor</topology>
    </subcellularLocation>
</comment>
<evidence type="ECO:0000313" key="12">
    <source>
        <dbReference type="EMBL" id="AEL79540.1"/>
    </source>
</evidence>
<keyword evidence="8" id="KW-0449">Lipoprotein</keyword>
<evidence type="ECO:0000256" key="2">
    <source>
        <dbReference type="ARBA" id="ARBA00004609"/>
    </source>
</evidence>
<evidence type="ECO:0000256" key="4">
    <source>
        <dbReference type="ARBA" id="ARBA00022622"/>
    </source>
</evidence>
<dbReference type="AlphaFoldDB" id="G1CRM2"/>